<accession>A0A7D9E801</accession>
<evidence type="ECO:0000256" key="6">
    <source>
        <dbReference type="ARBA" id="ARBA00030036"/>
    </source>
</evidence>
<keyword evidence="3" id="KW-0809">Transit peptide</keyword>
<dbReference type="Pfam" id="PF04568">
    <property type="entry name" value="IATP"/>
    <property type="match status" value="1"/>
</dbReference>
<evidence type="ECO:0000313" key="9">
    <source>
        <dbReference type="Proteomes" id="UP001152795"/>
    </source>
</evidence>
<evidence type="ECO:0000256" key="4">
    <source>
        <dbReference type="ARBA" id="ARBA00023054"/>
    </source>
</evidence>
<gene>
    <name evidence="8" type="ORF">PACLA_8A009331</name>
</gene>
<comment type="caution">
    <text evidence="8">The sequence shown here is derived from an EMBL/GenBank/DDBJ whole genome shotgun (WGS) entry which is preliminary data.</text>
</comment>
<keyword evidence="5" id="KW-0496">Mitochondrion</keyword>
<comment type="subcellular location">
    <subcellularLocation>
        <location evidence="1">Mitochondrion</location>
    </subcellularLocation>
</comment>
<keyword evidence="4" id="KW-0175">Coiled coil</keyword>
<dbReference type="GO" id="GO:0005739">
    <property type="term" value="C:mitochondrion"/>
    <property type="evidence" value="ECO:0007669"/>
    <property type="project" value="UniProtKB-SubCell"/>
</dbReference>
<dbReference type="SUPFAM" id="SSF64602">
    <property type="entry name" value="F1 ATPase inhibitor, IF1, C-terminal domain"/>
    <property type="match status" value="1"/>
</dbReference>
<protein>
    <recommendedName>
        <fullName evidence="6">ATP synthase F1 subunit epsilon</fullName>
    </recommendedName>
</protein>
<dbReference type="AlphaFoldDB" id="A0A7D9E801"/>
<organism evidence="8 9">
    <name type="scientific">Paramuricea clavata</name>
    <name type="common">Red gorgonian</name>
    <name type="synonym">Violescent sea-whip</name>
    <dbReference type="NCBI Taxonomy" id="317549"/>
    <lineage>
        <taxon>Eukaryota</taxon>
        <taxon>Metazoa</taxon>
        <taxon>Cnidaria</taxon>
        <taxon>Anthozoa</taxon>
        <taxon>Octocorallia</taxon>
        <taxon>Malacalcyonacea</taxon>
        <taxon>Plexauridae</taxon>
        <taxon>Paramuricea</taxon>
    </lineage>
</organism>
<dbReference type="InterPro" id="IPR007648">
    <property type="entry name" value="ATPase_inhibitor_mt"/>
</dbReference>
<evidence type="ECO:0000256" key="2">
    <source>
        <dbReference type="ARBA" id="ARBA00010901"/>
    </source>
</evidence>
<evidence type="ECO:0000256" key="7">
    <source>
        <dbReference type="SAM" id="MobiDB-lite"/>
    </source>
</evidence>
<proteinExistence type="inferred from homology"/>
<dbReference type="EMBL" id="CACRXK020004788">
    <property type="protein sequence ID" value="CAB4004028.1"/>
    <property type="molecule type" value="Genomic_DNA"/>
</dbReference>
<dbReference type="FunFam" id="1.20.5.500:FF:000007">
    <property type="entry name" value="ATPase inhibitor, putative"/>
    <property type="match status" value="1"/>
</dbReference>
<comment type="similarity">
    <text evidence="2">Belongs to the ATPase inhibitor family.</text>
</comment>
<dbReference type="Proteomes" id="UP001152795">
    <property type="component" value="Unassembled WGS sequence"/>
</dbReference>
<dbReference type="GO" id="GO:0042030">
    <property type="term" value="F:ATPase inhibitor activity"/>
    <property type="evidence" value="ECO:0007669"/>
    <property type="project" value="InterPro"/>
</dbReference>
<evidence type="ECO:0000313" key="8">
    <source>
        <dbReference type="EMBL" id="CAB4004028.1"/>
    </source>
</evidence>
<evidence type="ECO:0000256" key="3">
    <source>
        <dbReference type="ARBA" id="ARBA00022946"/>
    </source>
</evidence>
<evidence type="ECO:0000256" key="1">
    <source>
        <dbReference type="ARBA" id="ARBA00004173"/>
    </source>
</evidence>
<sequence>MAHNIAARRVCILRNSLVFLRPQVRAMTSEYGSGEGKGGGAGGSVRSAGGAFGKMEAAREEEYFRKLQQEQLQALRDHHRESVKSHEDEIQMHQESIKKHEDAIKRSKKMKNKIIETMREVEDKKD</sequence>
<dbReference type="OrthoDB" id="10045676at2759"/>
<evidence type="ECO:0000256" key="5">
    <source>
        <dbReference type="ARBA" id="ARBA00023128"/>
    </source>
</evidence>
<feature type="region of interest" description="Disordered" evidence="7">
    <location>
        <begin position="73"/>
        <end position="111"/>
    </location>
</feature>
<dbReference type="PANTHER" id="PTHR48417:SF1">
    <property type="entry name" value="ATP SYNTHASE F1 SUBUNIT EPSILON"/>
    <property type="match status" value="1"/>
</dbReference>
<dbReference type="PANTHER" id="PTHR48417">
    <property type="entry name" value="ATP SYNTHASE F1 SUBUNIT EPSILON"/>
    <property type="match status" value="1"/>
</dbReference>
<dbReference type="Gene3D" id="1.20.5.500">
    <property type="entry name" value="Single helix bin"/>
    <property type="match status" value="1"/>
</dbReference>
<name>A0A7D9E801_PARCT</name>
<reference evidence="8" key="1">
    <citation type="submission" date="2020-04" db="EMBL/GenBank/DDBJ databases">
        <authorList>
            <person name="Alioto T."/>
            <person name="Alioto T."/>
            <person name="Gomez Garrido J."/>
        </authorList>
    </citation>
    <scope>NUCLEOTIDE SEQUENCE</scope>
    <source>
        <strain evidence="8">A484AB</strain>
    </source>
</reference>
<feature type="compositionally biased region" description="Basic and acidic residues" evidence="7">
    <location>
        <begin position="75"/>
        <end position="105"/>
    </location>
</feature>
<keyword evidence="9" id="KW-1185">Reference proteome</keyword>